<organism evidence="1 2">
    <name type="scientific">Aureliella helgolandensis</name>
    <dbReference type="NCBI Taxonomy" id="2527968"/>
    <lineage>
        <taxon>Bacteria</taxon>
        <taxon>Pseudomonadati</taxon>
        <taxon>Planctomycetota</taxon>
        <taxon>Planctomycetia</taxon>
        <taxon>Pirellulales</taxon>
        <taxon>Pirellulaceae</taxon>
        <taxon>Aureliella</taxon>
    </lineage>
</organism>
<gene>
    <name evidence="1" type="ORF">Q31a_40340</name>
</gene>
<name>A0A518GAY1_9BACT</name>
<dbReference type="OrthoDB" id="9146593at2"/>
<dbReference type="Proteomes" id="UP000318017">
    <property type="component" value="Chromosome"/>
</dbReference>
<evidence type="ECO:0008006" key="3">
    <source>
        <dbReference type="Google" id="ProtNLM"/>
    </source>
</evidence>
<accession>A0A518GAY1</accession>
<sequence>MSLTIQRRTFLRGSAGVALPLPFLNLMTSTSFGRETPQPPVRFMSLFKPNGVHPPSWNINGGAEYDFRMSPLMRPFEKHKRDLLILDNIGDFGFASHANSTRRFLSGHHANTKSASIDQMIAEKIGGATAHRSLELTTEGLFTNQIGCSYISYDSAGQAIPRESDPQLIFDRLFRSPLGNSQKRREMSSLLDRVGEDARSLERKAGYEDRQTLDEYLGVVRETEKRLERFGEANKQTEIDFSDLQRPLRAGNLNEQVETMLDLIALAMWTDSTRCVTYMLGNSNSRMIFDFLGITEQHHYLSHFFRNFSRQNLDALLKISVWHMEKFDYLLTKLKSYRDHNGTLLDHSIVMFGSGMGHSDNHTVTRIPMILAGQGGGLLKTGRYLRYSENQPVGKLHLALLDAFGVDIDTYATASEPLAGLDGGPIEFFQERPFASWVKQEEAGSVTVQGRLRMSDDLNEAKIFYVDVEGQPAVRVDVEFRDFHQFNLAYHCGTPITLTGDGAEQGGTIRITKVKDLKSVFGKLPGTQDG</sequence>
<dbReference type="InterPro" id="IPR006311">
    <property type="entry name" value="TAT_signal"/>
</dbReference>
<proteinExistence type="predicted"/>
<dbReference type="InterPro" id="IPR011447">
    <property type="entry name" value="DUF1552"/>
</dbReference>
<dbReference type="KEGG" id="ahel:Q31a_40340"/>
<protein>
    <recommendedName>
        <fullName evidence="3">DUF1552 domain-containing protein</fullName>
    </recommendedName>
</protein>
<reference evidence="1 2" key="1">
    <citation type="submission" date="2019-02" db="EMBL/GenBank/DDBJ databases">
        <title>Deep-cultivation of Planctomycetes and their phenomic and genomic characterization uncovers novel biology.</title>
        <authorList>
            <person name="Wiegand S."/>
            <person name="Jogler M."/>
            <person name="Boedeker C."/>
            <person name="Pinto D."/>
            <person name="Vollmers J."/>
            <person name="Rivas-Marin E."/>
            <person name="Kohn T."/>
            <person name="Peeters S.H."/>
            <person name="Heuer A."/>
            <person name="Rast P."/>
            <person name="Oberbeckmann S."/>
            <person name="Bunk B."/>
            <person name="Jeske O."/>
            <person name="Meyerdierks A."/>
            <person name="Storesund J.E."/>
            <person name="Kallscheuer N."/>
            <person name="Luecker S."/>
            <person name="Lage O.M."/>
            <person name="Pohl T."/>
            <person name="Merkel B.J."/>
            <person name="Hornburger P."/>
            <person name="Mueller R.-W."/>
            <person name="Bruemmer F."/>
            <person name="Labrenz M."/>
            <person name="Spormann A.M."/>
            <person name="Op den Camp H."/>
            <person name="Overmann J."/>
            <person name="Amann R."/>
            <person name="Jetten M.S.M."/>
            <person name="Mascher T."/>
            <person name="Medema M.H."/>
            <person name="Devos D.P."/>
            <person name="Kaster A.-K."/>
            <person name="Ovreas L."/>
            <person name="Rohde M."/>
            <person name="Galperin M.Y."/>
            <person name="Jogler C."/>
        </authorList>
    </citation>
    <scope>NUCLEOTIDE SEQUENCE [LARGE SCALE GENOMIC DNA]</scope>
    <source>
        <strain evidence="1 2">Q31a</strain>
    </source>
</reference>
<dbReference type="RefSeq" id="WP_145081168.1">
    <property type="nucleotide sequence ID" value="NZ_CP036298.1"/>
</dbReference>
<dbReference type="AlphaFoldDB" id="A0A518GAY1"/>
<dbReference type="Pfam" id="PF07586">
    <property type="entry name" value="HXXSHH"/>
    <property type="match status" value="1"/>
</dbReference>
<evidence type="ECO:0000313" key="2">
    <source>
        <dbReference type="Proteomes" id="UP000318017"/>
    </source>
</evidence>
<keyword evidence="2" id="KW-1185">Reference proteome</keyword>
<evidence type="ECO:0000313" key="1">
    <source>
        <dbReference type="EMBL" id="QDV25707.1"/>
    </source>
</evidence>
<dbReference type="EMBL" id="CP036298">
    <property type="protein sequence ID" value="QDV25707.1"/>
    <property type="molecule type" value="Genomic_DNA"/>
</dbReference>
<dbReference type="PROSITE" id="PS51318">
    <property type="entry name" value="TAT"/>
    <property type="match status" value="1"/>
</dbReference>